<dbReference type="RefSeq" id="XP_005755180.1">
    <property type="nucleotide sequence ID" value="XM_005755123.1"/>
</dbReference>
<evidence type="ECO:0000256" key="2">
    <source>
        <dbReference type="SAM" id="SignalP"/>
    </source>
</evidence>
<gene>
    <name evidence="4" type="primary">LOC102200654</name>
</gene>
<evidence type="ECO:0000313" key="4">
    <source>
        <dbReference type="RefSeq" id="XP_005755180.1"/>
    </source>
</evidence>
<feature type="region of interest" description="Disordered" evidence="1">
    <location>
        <begin position="264"/>
        <end position="286"/>
    </location>
</feature>
<feature type="signal peptide" evidence="2">
    <location>
        <begin position="1"/>
        <end position="31"/>
    </location>
</feature>
<evidence type="ECO:0000313" key="3">
    <source>
        <dbReference type="Proteomes" id="UP000695023"/>
    </source>
</evidence>
<proteinExistence type="predicted"/>
<organism evidence="3 4">
    <name type="scientific">Pundamilia nyererei</name>
    <dbReference type="NCBI Taxonomy" id="303518"/>
    <lineage>
        <taxon>Eukaryota</taxon>
        <taxon>Metazoa</taxon>
        <taxon>Chordata</taxon>
        <taxon>Craniata</taxon>
        <taxon>Vertebrata</taxon>
        <taxon>Euteleostomi</taxon>
        <taxon>Actinopterygii</taxon>
        <taxon>Neopterygii</taxon>
        <taxon>Teleostei</taxon>
        <taxon>Neoteleostei</taxon>
        <taxon>Acanthomorphata</taxon>
        <taxon>Ovalentaria</taxon>
        <taxon>Cichlomorphae</taxon>
        <taxon>Cichliformes</taxon>
        <taxon>Cichlidae</taxon>
        <taxon>African cichlids</taxon>
        <taxon>Pseudocrenilabrinae</taxon>
        <taxon>Haplochromini</taxon>
        <taxon>Pundamilia</taxon>
    </lineage>
</organism>
<evidence type="ECO:0000256" key="1">
    <source>
        <dbReference type="SAM" id="MobiDB-lite"/>
    </source>
</evidence>
<dbReference type="Proteomes" id="UP000695023">
    <property type="component" value="Unplaced"/>
</dbReference>
<feature type="region of interest" description="Disordered" evidence="1">
    <location>
        <begin position="105"/>
        <end position="129"/>
    </location>
</feature>
<feature type="compositionally biased region" description="Low complexity" evidence="1">
    <location>
        <begin position="76"/>
        <end position="90"/>
    </location>
</feature>
<keyword evidence="2" id="KW-0732">Signal</keyword>
<name>A0A9Y3VZ40_9CICH</name>
<reference evidence="4" key="1">
    <citation type="submission" date="2025-08" db="UniProtKB">
        <authorList>
            <consortium name="RefSeq"/>
        </authorList>
    </citation>
    <scope>IDENTIFICATION</scope>
</reference>
<dbReference type="GeneID" id="102200654"/>
<accession>A0A9Y3VZ40</accession>
<dbReference type="AlphaFoldDB" id="A0A9Y3VZ40"/>
<protein>
    <submittedName>
        <fullName evidence="4">DNA-directed RNA polymerase II subunit RPB1-like</fullName>
    </submittedName>
</protein>
<feature type="compositionally biased region" description="Basic and acidic residues" evidence="1">
    <location>
        <begin position="264"/>
        <end position="273"/>
    </location>
</feature>
<keyword evidence="3" id="KW-1185">Reference proteome</keyword>
<feature type="chain" id="PRO_5041360203" evidence="2">
    <location>
        <begin position="32"/>
        <end position="286"/>
    </location>
</feature>
<feature type="region of interest" description="Disordered" evidence="1">
    <location>
        <begin position="68"/>
        <end position="90"/>
    </location>
</feature>
<sequence length="286" mass="30809">MTCCSESNMALGLSLRAPLICLLIGTGCTFPAPDYRYPYPSGGQSSGLSNLQSEAFHSPLVSLTYEDAPEHCGSHAGSQSPSSPIASLPAPHSVPMYEPKKFVVTYDSSSDESSPPEVQSPGPWFSSLGPVRKPPSVSVNPRSALRTSGRPHVVFRSRPVYEALLPPRGVRYAAGSGGNSASYRSSPFNPAFAWDEQLAAGPSALFYLGGWTPRHLPDASIWNTDEVPVSTTELPYLPASYIVQSRNSYQRAAEVLSHSKYSDDTFKHIHPSESPDLPEAESPKVQ</sequence>
<feature type="compositionally biased region" description="Low complexity" evidence="1">
    <location>
        <begin position="107"/>
        <end position="117"/>
    </location>
</feature>